<gene>
    <name evidence="6" type="ORF">SAMN05444126_105111</name>
</gene>
<dbReference type="OrthoDB" id="9804819at2"/>
<comment type="similarity">
    <text evidence="1">Belongs to the ABC transporter superfamily.</text>
</comment>
<keyword evidence="4 6" id="KW-0067">ATP-binding</keyword>
<proteinExistence type="inferred from homology"/>
<dbReference type="Proteomes" id="UP000199318">
    <property type="component" value="Unassembled WGS sequence"/>
</dbReference>
<protein>
    <submittedName>
        <fullName evidence="6">ABC-2 type transport system ATP-binding protein</fullName>
    </submittedName>
</protein>
<dbReference type="Pfam" id="PF00005">
    <property type="entry name" value="ABC_tran"/>
    <property type="match status" value="1"/>
</dbReference>
<dbReference type="SUPFAM" id="SSF52540">
    <property type="entry name" value="P-loop containing nucleoside triphosphate hydrolases"/>
    <property type="match status" value="1"/>
</dbReference>
<keyword evidence="3" id="KW-0547">Nucleotide-binding</keyword>
<evidence type="ECO:0000313" key="7">
    <source>
        <dbReference type="Proteomes" id="UP000199318"/>
    </source>
</evidence>
<dbReference type="EMBL" id="FOGV01000005">
    <property type="protein sequence ID" value="SER76620.1"/>
    <property type="molecule type" value="Genomic_DNA"/>
</dbReference>
<dbReference type="PANTHER" id="PTHR43335:SF4">
    <property type="entry name" value="ABC TRANSPORTER, ATP-BINDING PROTEIN"/>
    <property type="match status" value="1"/>
</dbReference>
<accession>A0A1H9RUT2</accession>
<dbReference type="InterPro" id="IPR027417">
    <property type="entry name" value="P-loop_NTPase"/>
</dbReference>
<dbReference type="GO" id="GO:0005524">
    <property type="term" value="F:ATP binding"/>
    <property type="evidence" value="ECO:0007669"/>
    <property type="project" value="UniProtKB-KW"/>
</dbReference>
<dbReference type="PROSITE" id="PS50893">
    <property type="entry name" value="ABC_TRANSPORTER_2"/>
    <property type="match status" value="1"/>
</dbReference>
<evidence type="ECO:0000313" key="6">
    <source>
        <dbReference type="EMBL" id="SER76620.1"/>
    </source>
</evidence>
<name>A0A1H9RUT2_9BACI</name>
<keyword evidence="7" id="KW-1185">Reference proteome</keyword>
<dbReference type="Gene3D" id="3.40.50.300">
    <property type="entry name" value="P-loop containing nucleotide triphosphate hydrolases"/>
    <property type="match status" value="1"/>
</dbReference>
<keyword evidence="2" id="KW-0813">Transport</keyword>
<evidence type="ECO:0000259" key="5">
    <source>
        <dbReference type="PROSITE" id="PS50893"/>
    </source>
</evidence>
<dbReference type="SMART" id="SM00382">
    <property type="entry name" value="AAA"/>
    <property type="match status" value="1"/>
</dbReference>
<dbReference type="InterPro" id="IPR017871">
    <property type="entry name" value="ABC_transporter-like_CS"/>
</dbReference>
<dbReference type="AlphaFoldDB" id="A0A1H9RUT2"/>
<dbReference type="InterPro" id="IPR003439">
    <property type="entry name" value="ABC_transporter-like_ATP-bd"/>
</dbReference>
<dbReference type="RefSeq" id="WP_093072267.1">
    <property type="nucleotide sequence ID" value="NZ_FOGV01000005.1"/>
</dbReference>
<dbReference type="GO" id="GO:0016887">
    <property type="term" value="F:ATP hydrolysis activity"/>
    <property type="evidence" value="ECO:0007669"/>
    <property type="project" value="InterPro"/>
</dbReference>
<organism evidence="6 7">
    <name type="scientific">Salisediminibacterium halotolerans</name>
    <dbReference type="NCBI Taxonomy" id="517425"/>
    <lineage>
        <taxon>Bacteria</taxon>
        <taxon>Bacillati</taxon>
        <taxon>Bacillota</taxon>
        <taxon>Bacilli</taxon>
        <taxon>Bacillales</taxon>
        <taxon>Bacillaceae</taxon>
        <taxon>Salisediminibacterium</taxon>
    </lineage>
</organism>
<comment type="caution">
    <text evidence="6">The sequence shown here is derived from an EMBL/GenBank/DDBJ whole genome shotgun (WGS) entry which is preliminary data.</text>
</comment>
<feature type="domain" description="ABC transporter" evidence="5">
    <location>
        <begin position="5"/>
        <end position="233"/>
    </location>
</feature>
<evidence type="ECO:0000256" key="4">
    <source>
        <dbReference type="ARBA" id="ARBA00022840"/>
    </source>
</evidence>
<sequence length="302" mass="33184">MEAAIQLKNVSKTMNKKTIIDSISLDVYPGEIFGLLGPNGAGKTTTIRMIVGLMKTSAGEIHIQGQNLAASFENALKHIGAVVENPEMYDYLTGRENLIHYQRMMPGVTKERIEEVTALVGMSERINEPVGNYSLGMRQRLGLAQALLHQPAILILDEPTNGLDPAGIQEIRAYLRYLAEEENVCIVVSSHLLAEMEKMCDRIGVLQHGKLIQTAEIGEFTTENNRVCFKVSHASEAAEQIRHAFGYALTVKDTHIDISMSEKEVPDVVQLLVSGGFSVYQVKPAGRSTLEEKFLTITGGDS</sequence>
<evidence type="ECO:0000256" key="3">
    <source>
        <dbReference type="ARBA" id="ARBA00022741"/>
    </source>
</evidence>
<dbReference type="STRING" id="1464123.SAMN05444126_105111"/>
<dbReference type="PANTHER" id="PTHR43335">
    <property type="entry name" value="ABC TRANSPORTER, ATP-BINDING PROTEIN"/>
    <property type="match status" value="1"/>
</dbReference>
<dbReference type="InterPro" id="IPR003593">
    <property type="entry name" value="AAA+_ATPase"/>
</dbReference>
<dbReference type="PROSITE" id="PS00211">
    <property type="entry name" value="ABC_TRANSPORTER_1"/>
    <property type="match status" value="1"/>
</dbReference>
<evidence type="ECO:0000256" key="1">
    <source>
        <dbReference type="ARBA" id="ARBA00005417"/>
    </source>
</evidence>
<reference evidence="7" key="1">
    <citation type="submission" date="2016-10" db="EMBL/GenBank/DDBJ databases">
        <authorList>
            <person name="de Groot N.N."/>
        </authorList>
    </citation>
    <scope>NUCLEOTIDE SEQUENCE [LARGE SCALE GENOMIC DNA]</scope>
    <source>
        <strain evidence="7">10nlg</strain>
    </source>
</reference>
<evidence type="ECO:0000256" key="2">
    <source>
        <dbReference type="ARBA" id="ARBA00022448"/>
    </source>
</evidence>